<organism evidence="1 2">
    <name type="scientific">Marinobacter vulgaris</name>
    <dbReference type="NCBI Taxonomy" id="1928331"/>
    <lineage>
        <taxon>Bacteria</taxon>
        <taxon>Pseudomonadati</taxon>
        <taxon>Pseudomonadota</taxon>
        <taxon>Gammaproteobacteria</taxon>
        <taxon>Pseudomonadales</taxon>
        <taxon>Marinobacteraceae</taxon>
        <taxon>Marinobacter</taxon>
    </lineage>
</organism>
<gene>
    <name evidence="1" type="ORF">DIT71_16955</name>
</gene>
<comment type="caution">
    <text evidence="1">The sequence shown here is derived from an EMBL/GenBank/DDBJ whole genome shotgun (WGS) entry which is preliminary data.</text>
</comment>
<evidence type="ECO:0000313" key="1">
    <source>
        <dbReference type="EMBL" id="PXX88878.1"/>
    </source>
</evidence>
<dbReference type="Gene3D" id="3.40.50.300">
    <property type="entry name" value="P-loop containing nucleotide triphosphate hydrolases"/>
    <property type="match status" value="1"/>
</dbReference>
<reference evidence="1 2" key="2">
    <citation type="submission" date="2018-06" db="EMBL/GenBank/DDBJ databases">
        <title>Marinobactersediminissp. nov, a moderately halophilic bacterium isolated from marine solar saltern.</title>
        <authorList>
            <person name="Zhang Y."/>
        </authorList>
    </citation>
    <scope>NUCLEOTIDE SEQUENCE [LARGE SCALE GENOMIC DNA]</scope>
    <source>
        <strain evidence="1 2">F01</strain>
    </source>
</reference>
<name>A0A2V3ZF92_9GAMM</name>
<dbReference type="AlphaFoldDB" id="A0A2V3ZF92"/>
<evidence type="ECO:0000313" key="2">
    <source>
        <dbReference type="Proteomes" id="UP000253987"/>
    </source>
</evidence>
<protein>
    <recommendedName>
        <fullName evidence="3">Sulfotransferase domain-containing protein</fullName>
    </recommendedName>
</protein>
<evidence type="ECO:0008006" key="3">
    <source>
        <dbReference type="Google" id="ProtNLM"/>
    </source>
</evidence>
<dbReference type="EMBL" id="QFWX01000010">
    <property type="protein sequence ID" value="PXX88878.1"/>
    <property type="molecule type" value="Genomic_DNA"/>
</dbReference>
<dbReference type="InterPro" id="IPR027417">
    <property type="entry name" value="P-loop_NTPase"/>
</dbReference>
<sequence>MADKIKLLLHVGFPKTGTTAIQSYFSVNREIFKGGGALYPKSGDTSYSGQAGLALAAKKQLSRPFEMLAKEVLNSGCDTIVISSEYFFMLEEDAINFLSQSLTDYEVKVIAYFRRQDARIESGYLQVLRDSEFRFSGSIENYMSFLEKFPRRTDYYRFIVPWARAFGRSAISIGIYDEVKPKLIDDFLTRCGLKQPAAAVIASTDANVAYKPMVNRFLRRINRISMTPRIHSQITRMLNFLTRKVVGPGTVKEHNLLTQEQREAIVERYAESNAKLAKEFLNREDGVLFK</sequence>
<proteinExistence type="predicted"/>
<dbReference type="SUPFAM" id="SSF52540">
    <property type="entry name" value="P-loop containing nucleoside triphosphate hydrolases"/>
    <property type="match status" value="1"/>
</dbReference>
<accession>A0A2V3ZF92</accession>
<dbReference type="Proteomes" id="UP000253987">
    <property type="component" value="Unassembled WGS sequence"/>
</dbReference>
<dbReference type="RefSeq" id="WP_114614420.1">
    <property type="nucleotide sequence ID" value="NZ_QFWX01000010.1"/>
</dbReference>
<keyword evidence="2" id="KW-1185">Reference proteome</keyword>
<reference evidence="2" key="1">
    <citation type="submission" date="2018-05" db="EMBL/GenBank/DDBJ databases">
        <authorList>
            <person name="Lu D."/>
        </authorList>
    </citation>
    <scope>NUCLEOTIDE SEQUENCE [LARGE SCALE GENOMIC DNA]</scope>
    <source>
        <strain evidence="2">F01</strain>
    </source>
</reference>
<dbReference type="OrthoDB" id="547265at2"/>